<dbReference type="SUPFAM" id="SSF47336">
    <property type="entry name" value="ACP-like"/>
    <property type="match status" value="2"/>
</dbReference>
<dbReference type="InterPro" id="IPR009081">
    <property type="entry name" value="PP-bd_ACP"/>
</dbReference>
<reference evidence="5 7" key="1">
    <citation type="submission" date="2015-10" db="EMBL/GenBank/DDBJ databases">
        <title>The cercosporin biosynthetic gene cluster was horizontally transferred to several fungal lineages and shown to be expanded in Cercospora beticola based on microsynteny with recipient genomes.</title>
        <authorList>
            <person name="De Jonge R."/>
            <person name="Ebert M.K."/>
            <person name="Suttle J.C."/>
            <person name="Jurick Ii W.M."/>
            <person name="Secor G.A."/>
            <person name="Thomma B.P."/>
            <person name="Van De Peer Y."/>
            <person name="Bolton M.D."/>
        </authorList>
    </citation>
    <scope>NUCLEOTIDE SEQUENCE [LARGE SCALE GENOMIC DNA]</scope>
    <source>
        <strain evidence="5 7">09-40</strain>
    </source>
</reference>
<dbReference type="GO" id="GO:0016874">
    <property type="term" value="F:ligase activity"/>
    <property type="evidence" value="ECO:0007669"/>
    <property type="project" value="UniProtKB-KW"/>
</dbReference>
<dbReference type="Proteomes" id="UP001302367">
    <property type="component" value="Chromosome 7"/>
</dbReference>
<dbReference type="Proteomes" id="UP000230605">
    <property type="component" value="Chromosome 7"/>
</dbReference>
<dbReference type="Gene3D" id="3.40.50.12780">
    <property type="entry name" value="N-terminal domain of ligase-like"/>
    <property type="match status" value="2"/>
</dbReference>
<dbReference type="Gene3D" id="3.30.300.30">
    <property type="match status" value="2"/>
</dbReference>
<feature type="domain" description="Carrier" evidence="4">
    <location>
        <begin position="1051"/>
        <end position="1127"/>
    </location>
</feature>
<keyword evidence="3" id="KW-0436">Ligase</keyword>
<evidence type="ECO:0000256" key="2">
    <source>
        <dbReference type="ARBA" id="ARBA00022553"/>
    </source>
</evidence>
<dbReference type="InterPro" id="IPR010071">
    <property type="entry name" value="AA_adenyl_dom"/>
</dbReference>
<protein>
    <submittedName>
        <fullName evidence="5">Nonribosomal peptide synthetase 1</fullName>
    </submittedName>
</protein>
<dbReference type="SMART" id="SM00823">
    <property type="entry name" value="PKS_PP"/>
    <property type="match status" value="1"/>
</dbReference>
<dbReference type="CDD" id="cd19542">
    <property type="entry name" value="CT_NRPS-like"/>
    <property type="match status" value="1"/>
</dbReference>
<dbReference type="PROSITE" id="PS00455">
    <property type="entry name" value="AMP_BINDING"/>
    <property type="match status" value="2"/>
</dbReference>
<dbReference type="GO" id="GO:0044550">
    <property type="term" value="P:secondary metabolite biosynthetic process"/>
    <property type="evidence" value="ECO:0007669"/>
    <property type="project" value="TreeGrafter"/>
</dbReference>
<dbReference type="EMBL" id="LKMD01000106">
    <property type="protein sequence ID" value="PIA92300.1"/>
    <property type="molecule type" value="Genomic_DNA"/>
</dbReference>
<name>A0A2G5HID1_CERBT</name>
<dbReference type="Gene3D" id="3.30.559.30">
    <property type="entry name" value="Nonribosomal peptide synthetase, condensation domain"/>
    <property type="match status" value="4"/>
</dbReference>
<dbReference type="FunFam" id="1.10.1200.10:FF:000005">
    <property type="entry name" value="Nonribosomal peptide synthetase 1"/>
    <property type="match status" value="1"/>
</dbReference>
<proteinExistence type="predicted"/>
<evidence type="ECO:0000256" key="3">
    <source>
        <dbReference type="ARBA" id="ARBA00022598"/>
    </source>
</evidence>
<dbReference type="GO" id="GO:0005737">
    <property type="term" value="C:cytoplasm"/>
    <property type="evidence" value="ECO:0007669"/>
    <property type="project" value="TreeGrafter"/>
</dbReference>
<dbReference type="FunFam" id="3.30.559.30:FF:000002">
    <property type="entry name" value="Nonribosomal peptide synthase Pes1"/>
    <property type="match status" value="1"/>
</dbReference>
<dbReference type="NCBIfam" id="TIGR01733">
    <property type="entry name" value="AA-adenyl-dom"/>
    <property type="match status" value="2"/>
</dbReference>
<evidence type="ECO:0000313" key="7">
    <source>
        <dbReference type="Proteomes" id="UP000230605"/>
    </source>
</evidence>
<keyword evidence="1" id="KW-0596">Phosphopantetheine</keyword>
<dbReference type="PROSITE" id="PS50075">
    <property type="entry name" value="CARRIER"/>
    <property type="match status" value="2"/>
</dbReference>
<accession>A0A2G5HID1</accession>
<reference evidence="6 8" key="2">
    <citation type="submission" date="2023-09" db="EMBL/GenBank/DDBJ databases">
        <title>Complete-Gapless Cercospora beticola genome.</title>
        <authorList>
            <person name="Wyatt N.A."/>
            <person name="Spanner R.E."/>
            <person name="Bolton M.D."/>
        </authorList>
    </citation>
    <scope>NUCLEOTIDE SEQUENCE [LARGE SCALE GENOMIC DNA]</scope>
    <source>
        <strain evidence="6">Cb09-40</strain>
    </source>
</reference>
<dbReference type="Pfam" id="PF00501">
    <property type="entry name" value="AMP-binding"/>
    <property type="match status" value="2"/>
</dbReference>
<gene>
    <name evidence="5" type="ORF">CB0940_09056</name>
    <name evidence="6" type="ORF">RHO25_011327</name>
</gene>
<dbReference type="SUPFAM" id="SSF52777">
    <property type="entry name" value="CoA-dependent acyltransferases"/>
    <property type="match status" value="7"/>
</dbReference>
<dbReference type="PANTHER" id="PTHR45527:SF12">
    <property type="entry name" value="NONRIBOSOMAL PEPTIDE SYNTHETASE IVOA"/>
    <property type="match status" value="1"/>
</dbReference>
<dbReference type="InterPro" id="IPR020845">
    <property type="entry name" value="AMP-binding_CS"/>
</dbReference>
<dbReference type="GO" id="GO:0043041">
    <property type="term" value="P:amino acid activation for nonribosomal peptide biosynthetic process"/>
    <property type="evidence" value="ECO:0007669"/>
    <property type="project" value="TreeGrafter"/>
</dbReference>
<dbReference type="GO" id="GO:0031177">
    <property type="term" value="F:phosphopantetheine binding"/>
    <property type="evidence" value="ECO:0007669"/>
    <property type="project" value="InterPro"/>
</dbReference>
<dbReference type="InterPro" id="IPR045851">
    <property type="entry name" value="AMP-bd_C_sf"/>
</dbReference>
<evidence type="ECO:0000256" key="1">
    <source>
        <dbReference type="ARBA" id="ARBA00022450"/>
    </source>
</evidence>
<evidence type="ECO:0000313" key="8">
    <source>
        <dbReference type="Proteomes" id="UP001302367"/>
    </source>
</evidence>
<organism evidence="5 7">
    <name type="scientific">Cercospora beticola</name>
    <name type="common">Sugarbeet leaf spot fungus</name>
    <dbReference type="NCBI Taxonomy" id="122368"/>
    <lineage>
        <taxon>Eukaryota</taxon>
        <taxon>Fungi</taxon>
        <taxon>Dikarya</taxon>
        <taxon>Ascomycota</taxon>
        <taxon>Pezizomycotina</taxon>
        <taxon>Dothideomycetes</taxon>
        <taxon>Dothideomycetidae</taxon>
        <taxon>Mycosphaerellales</taxon>
        <taxon>Mycosphaerellaceae</taxon>
        <taxon>Cercospora</taxon>
    </lineage>
</organism>
<dbReference type="Gene3D" id="1.10.1200.10">
    <property type="entry name" value="ACP-like"/>
    <property type="match status" value="2"/>
</dbReference>
<dbReference type="EMBL" id="CP134190">
    <property type="protein sequence ID" value="WPB06668.1"/>
    <property type="molecule type" value="Genomic_DNA"/>
</dbReference>
<dbReference type="CDD" id="cd19545">
    <property type="entry name" value="FUM14_C_NRPS-like"/>
    <property type="match status" value="1"/>
</dbReference>
<keyword evidence="2" id="KW-0597">Phosphoprotein</keyword>
<evidence type="ECO:0000259" key="4">
    <source>
        <dbReference type="PROSITE" id="PS50075"/>
    </source>
</evidence>
<dbReference type="OrthoDB" id="416786at2759"/>
<dbReference type="Gene3D" id="3.30.559.10">
    <property type="entry name" value="Chloramphenicol acetyltransferase-like domain"/>
    <property type="match status" value="3"/>
</dbReference>
<keyword evidence="8" id="KW-1185">Reference proteome</keyword>
<dbReference type="SUPFAM" id="SSF56801">
    <property type="entry name" value="Acetyl-CoA synthetase-like"/>
    <property type="match status" value="2"/>
</dbReference>
<dbReference type="InterPro" id="IPR020806">
    <property type="entry name" value="PKS_PP-bd"/>
</dbReference>
<dbReference type="FunFam" id="3.30.300.30:FF:000015">
    <property type="entry name" value="Nonribosomal peptide synthase SidD"/>
    <property type="match status" value="2"/>
</dbReference>
<dbReference type="PANTHER" id="PTHR45527">
    <property type="entry name" value="NONRIBOSOMAL PEPTIDE SYNTHETASE"/>
    <property type="match status" value="1"/>
</dbReference>
<dbReference type="InterPro" id="IPR042099">
    <property type="entry name" value="ANL_N_sf"/>
</dbReference>
<dbReference type="InterPro" id="IPR036736">
    <property type="entry name" value="ACP-like_sf"/>
</dbReference>
<dbReference type="Pfam" id="PF00668">
    <property type="entry name" value="Condensation"/>
    <property type="match status" value="4"/>
</dbReference>
<sequence length="2920" mass="322194">MGGLSVTDGFRHHDRTPEENACIDLVKRPSPHVPVPPADDECNTGAAYSPFSLLPSSGNTSDTIAHAANLCGVNPSSVADILPCTPLQEGLMALGVKNPDNYVVQFSYQIGPDVDLDHLTRAWKEVAMSNPILRTRILSLATATESGLWQAILDEPLECNIVDTLDDCASRNLHMGLSDPLSRITIIRKQNASGHRHVHWQIHHAIFDGWSLDLLLDDVERAYYQQPRTPLQPMQYFINHLHSQDQGARKLFWREYFNDTRGVHFPSSPLGLQAFPDSQLESTLTAISWEKCDYTKATIIAAAWALAVANESGGHEALFGLTVNGRQGQLEELGLVAGPTIATVPKRIVMGSSWCYNDLLSFVQRDSVAMLPFEQTGLQNIRAVSDEAAIGCRFQSLLVVQPQLFKADSTASSRLLQELDTDEDSRSPSTSDTYAVVVQCWPDKDSLRVRIAFDSNLVPEKQIEFVAASFRHAVMELSDHNRAASQIQDAQMASWSLHQIWEWNDALPEKTPLCVHDVIASRARERPLACAINAWDGDFTYGELEGATTKLALHLRPKLVAGETIVPILFERSKWQTVAALGVIKAGAACLCLDSRQPVARLRTIIAQVGTEILLCSSSNVSLASKVGAERLVVVGSDSMWLREEPSGALPLVKPSDTLYVNFTSGSTGVPKGAMNTHQSFCSAITHQQKLLQFSEESRVLDFAACSFDAWWTNCLHSLTSGGCLCIPSQEERDNDLAGCLERYNINSVDLTPSVARIVGRSALSRLSTLILGGEPVIPEDAHLAGPQTRIFNVYGPAECTITATIAEIRPDDISIGHGRGVCTWVVDPDSQTLSRIGAVGELWLEGPLVGQGYLHDPVRTKECFMENPAWLEKGIPSTVTSSSRTGRQGRVYRTGDLVRYRLDGSLEYIGRKDRQAKIRGQRLELSEVEHHVKEALSLSVSAIVTAEIIQSSNGGSAVLVAFVTLKHDAESAKEQSLHDSVVQNAVRGLSAKLLEKVPSYLVPSAFFPLMTIPSMASDKIDRNALQELGKTLWSQHQENENTIDTEPTTQPQGTTQSILQEIWMSVLNLSQTDVTVDKAFTRLGGDSISAMQVVAQGKLRNLLFTVTDILETATIRRLASRCRIATTHDVGKATSSEEEEKELEREDKFFGLSPIQQIFFDLYPDGLNHWNQSFLLELNKPVSKEVLAAALEAVVARHEMLRCYFDRESKVHCWKQRIMPMSECPYPILVEHVVESHEAVQNICQSRQKSFDLRRGGLFVGDLFHVESSNTQLLLLSAHHAIIDLVSWRILWADIEDFVEHGSLRSHATASFQHWLQRQHTVGATLSPLAVLPYAVPKPQMDFWGLTANENTFEGCEAFSLVFDAELTASLFGEANEALRTEPIDIIITALTRSFWQTFPEREPIVVWLEGHGRESSDDLSLDITNTVGWFTTLCPCPLSMSSESTLLELVRLAKDNRRRVPGKGQPYFSCRYQSKSGQEAFGTHDFPELVLNFSGQFQQLEAETGLFKRPESLDTADLDLCEMSPTAQRSSAIEISAERCEDEFLVTFHIHKDMRHQERLQSWTKSFAQALKTLTQELQKTPPSFTLTDLPLLSLSYESLDVMLRQQLPRAGIPVNQVLDMYPCLPAQEGMRVSIQSGSASYTTSNIWSCVRSPGATSPLSSAKLEQAWGTVVKRHSILQTVFMPHPENGGFIQILLRDPEILVKHIRAASDTHQSATATLATLNPPHFLPHQVEHTFTICEDPSSGELACRLDANHSLIDAASLGLIVAELVKTYDGAASSFATVTAAAPPFRDIVRHVVSIPQAQRLSAWERLLQNVKPCIFPTQRSEDLRGELLRDERFAVLEVPRSEMHGVAEFCATRGLTRFVFVQLVWALVLAQFTGHREVCFGYLSHGRDIPVDGIEMMVGPLVSLLVSRIDVRASAEEVFRRVSRDTIEHRNIQHTSLAEILHVLAIRGQQHGLFNSTVSVRGADLAMSSGSFSLQEMGGEDRHEFDIGLSVALEREAMAVVVEYREATIPVQTAQAVAQMLKLAVRYLLKTPGEEGFCYGLENETNGLWHGFFRYVVGCEEHLAESIWREQLDGLQATHFPLSSDGAAETASVCRVEADIPEVTMHHMEPEVTLRTAWALLSSRMTGSDEAVFGVLPAAGTEIVDPLPMRLAIDPSSSLSTLTRQVECRGATIRKLQRTPYDWLRLMSDDAAFACDFHVVLEVGSEKSFHGPLTIAAPLRCTLDVQHQKLYLSCNNGTLTTAQAERLVNQLRHVISQVLDQDLQDTKLAGLNLTDLQDIQQIWKWNANVPEAVSTCVHSLVTLKVHEQPSCPAVCAWDGSLTYKELDDLSTQVAKQLISRGTVHGTAVLLLLEKSMWMPVAALAVMKCGAAAVATDPSTQPEERLAAMARQAQCTICLSSASNIELAQRICDTAMIVGSNLLIESSQIADQELSMVSPCDLLYIQFTSGTTGDPKGVMITHQNMCSALEYQRVSLNYQRTSRVLDFASYAFDVFWSNLVHTLTIGACFCIPSPDERMNDLSGALLKYDITLADLTPSIARHLSGIERLSTLILGGEVVLPSDWHTLTEHVEVRNAYGPAECTPTATVLKVTANTKGRSIGRPVGICAWIVSQEDSTQLCPIGAVGELYLEGPLVGEGYVGNASLTSKSFILDLQWLTSEIPGLQAGRPGRLYKTGDLARFDEDGSIVFLGRKDTMVKIRGQRVELEEVEHGIRSVLETMNVATKRFKGAEVVAEVVDAQLVAFVSLQQPTGDHEATIRRLSPIATEKLASRLPTYMLPSELVSLQDIPRTATGKIDRPALRAFHQRSQSEFEDEVTKQLTARREPCTKAEKLVQKIWAEILEISPDAIGLDDSFFRLGGDSIGAMRFVGLAQRHGISQLTVRDVFQNPVLADLASLAVEGSMGCSPQLV</sequence>
<dbReference type="InterPro" id="IPR001242">
    <property type="entry name" value="Condensation_dom"/>
</dbReference>
<dbReference type="CDD" id="cd05918">
    <property type="entry name" value="A_NRPS_SidN3_like"/>
    <property type="match status" value="2"/>
</dbReference>
<evidence type="ECO:0000313" key="6">
    <source>
        <dbReference type="EMBL" id="WPB06668.1"/>
    </source>
</evidence>
<dbReference type="InterPro" id="IPR023213">
    <property type="entry name" value="CAT-like_dom_sf"/>
</dbReference>
<feature type="domain" description="Carrier" evidence="4">
    <location>
        <begin position="2835"/>
        <end position="2912"/>
    </location>
</feature>
<dbReference type="Pfam" id="PF00550">
    <property type="entry name" value="PP-binding"/>
    <property type="match status" value="2"/>
</dbReference>
<dbReference type="InterPro" id="IPR000873">
    <property type="entry name" value="AMP-dep_synth/lig_dom"/>
</dbReference>
<evidence type="ECO:0000313" key="5">
    <source>
        <dbReference type="EMBL" id="PIA92300.1"/>
    </source>
</evidence>